<dbReference type="EMBL" id="CP053383">
    <property type="protein sequence ID" value="QTP59571.1"/>
    <property type="molecule type" value="Genomic_DNA"/>
</dbReference>
<protein>
    <recommendedName>
        <fullName evidence="3">Replication origin-binding protein domain-containing protein</fullName>
    </recommendedName>
</protein>
<keyword evidence="2" id="KW-1185">Reference proteome</keyword>
<organism evidence="1 2">
    <name type="scientific">Halomonas sulfidivorans</name>
    <dbReference type="NCBI Taxonomy" id="2733488"/>
    <lineage>
        <taxon>Bacteria</taxon>
        <taxon>Pseudomonadati</taxon>
        <taxon>Pseudomonadota</taxon>
        <taxon>Gammaproteobacteria</taxon>
        <taxon>Oceanospirillales</taxon>
        <taxon>Halomonadaceae</taxon>
        <taxon>Halomonas</taxon>
    </lineage>
</organism>
<accession>A0ABX7WGN5</accession>
<dbReference type="InterPro" id="IPR027417">
    <property type="entry name" value="P-loop_NTPase"/>
</dbReference>
<gene>
    <name evidence="1" type="ORF">HNO53_13090</name>
</gene>
<proteinExistence type="predicted"/>
<reference evidence="1 2" key="1">
    <citation type="journal article" date="2021" name="Front. Microbiol.">
        <title>Aerobic Denitrification and Heterotrophic Sulfur Oxidation in the Genus Halomonas Revealed by Six Novel Species Characterizations and Genome-Based Analysis.</title>
        <authorList>
            <person name="Wang L."/>
            <person name="Shao Z."/>
        </authorList>
    </citation>
    <scope>NUCLEOTIDE SEQUENCE [LARGE SCALE GENOMIC DNA]</scope>
    <source>
        <strain evidence="1 2">MCCC 1A13718</strain>
    </source>
</reference>
<dbReference type="Proteomes" id="UP000671845">
    <property type="component" value="Chromosome"/>
</dbReference>
<dbReference type="RefSeq" id="WP_209472740.1">
    <property type="nucleotide sequence ID" value="NZ_CP053383.1"/>
</dbReference>
<evidence type="ECO:0000313" key="1">
    <source>
        <dbReference type="EMBL" id="QTP59571.1"/>
    </source>
</evidence>
<evidence type="ECO:0008006" key="3">
    <source>
        <dbReference type="Google" id="ProtNLM"/>
    </source>
</evidence>
<sequence>MRTIYQTQLPHKIIREIEEDATLFISARFNEKAHIAAEPSDLLSVVRFHKENFKAKTHVLAETKADATAAIEAYSDFTYAGESYTISDYKADQLHLLKLKFSTNSSADSIARSYIASAIRKNGVRTSAEQINAKLGETGAELSDYIYTQAQRTYDNITAKTKSILSVTSTDGIDVRRITSKDDISVDEILGGGIFINRAVTGFGKTEKAVEALIRGGRGLYVAHRRSIARSNAPFAQHYESIKPGSEAEIRTLKTVVNSIAKPQVQEFIHCSKLDVLVIDEAAQTLRHIAKGSFDGKNDRVTAYEKLKEAVKKARVVYVADADTSDFVIDFIRSARKDLHGNEKIVMFESARELGVEAVIEDFEEAQAAAVHTIYNGRAFVACDNKAFVRKHVAKARKEGIEGVLGLTADNIEDYQSLIANPDELREYSSFMFSPAITSSVSILNGGYTGHYGLFSGVITSGDAVQMLRRERTARAFTVAAKPNDEVFLDNASEILARNDGISSEFDMFAARIEADDNFIRNNITTTIATALELAGFKVTVGNLSNEKQKEEARSINASATQIESAEYKEELLNAVPATRADIRNAKENGESTAETAIQVERAKLEKATGKTDITMSDVKAWKRGALAQQVKNVELARMTEQQANVKTYNEKKKIRAARDRFDYASHREALALVLATLNIDPQTLEGSFTTQDADKLGEILHASRESFNRLTLRKKLRKQKPASFTRTAKDILKEMGLDTDKGRTTRDGDRMTNTYSVTSESAQRMVQYLANRAAQNLTI</sequence>
<name>A0ABX7WGN5_9GAMM</name>
<dbReference type="SUPFAM" id="SSF52540">
    <property type="entry name" value="P-loop containing nucleoside triphosphate hydrolases"/>
    <property type="match status" value="1"/>
</dbReference>
<evidence type="ECO:0000313" key="2">
    <source>
        <dbReference type="Proteomes" id="UP000671845"/>
    </source>
</evidence>